<accession>T0JEN5</accession>
<dbReference type="RefSeq" id="WP_021287380.1">
    <property type="nucleotide sequence ID" value="NZ_AUPZ01000007.1"/>
</dbReference>
<proteinExistence type="predicted"/>
<comment type="caution">
    <text evidence="2">The sequence shown here is derived from an EMBL/GenBank/DDBJ whole genome shotgun (WGS) entry which is preliminary data.</text>
</comment>
<keyword evidence="1" id="KW-0472">Membrane</keyword>
<dbReference type="OrthoDB" id="5334825at2"/>
<protein>
    <submittedName>
        <fullName evidence="2">Uncharacterized protein</fullName>
    </submittedName>
</protein>
<keyword evidence="1" id="KW-0812">Transmembrane</keyword>
<gene>
    <name evidence="2" type="ORF">M947_05560</name>
</gene>
<evidence type="ECO:0000313" key="2">
    <source>
        <dbReference type="EMBL" id="EQB39460.1"/>
    </source>
</evidence>
<dbReference type="EMBL" id="AUPZ01000007">
    <property type="protein sequence ID" value="EQB39460.1"/>
    <property type="molecule type" value="Genomic_DNA"/>
</dbReference>
<evidence type="ECO:0000256" key="1">
    <source>
        <dbReference type="SAM" id="Phobius"/>
    </source>
</evidence>
<dbReference type="PATRIC" id="fig|1172190.3.peg.1085"/>
<dbReference type="AlphaFoldDB" id="T0JEN5"/>
<reference evidence="2 3" key="1">
    <citation type="submission" date="2013-07" db="EMBL/GenBank/DDBJ databases">
        <title>Sulfurimonas hongkongensis AST-10 Genome Sequencing.</title>
        <authorList>
            <person name="Cai L."/>
            <person name="Zhang T."/>
        </authorList>
    </citation>
    <scope>NUCLEOTIDE SEQUENCE [LARGE SCALE GENOMIC DNA]</scope>
    <source>
        <strain evidence="2 3">AST-10</strain>
    </source>
</reference>
<keyword evidence="3" id="KW-1185">Reference proteome</keyword>
<evidence type="ECO:0000313" key="3">
    <source>
        <dbReference type="Proteomes" id="UP000015520"/>
    </source>
</evidence>
<feature type="transmembrane region" description="Helical" evidence="1">
    <location>
        <begin position="30"/>
        <end position="46"/>
    </location>
</feature>
<feature type="transmembrane region" description="Helical" evidence="1">
    <location>
        <begin position="5"/>
        <end position="24"/>
    </location>
</feature>
<keyword evidence="1" id="KW-1133">Transmembrane helix</keyword>
<dbReference type="Proteomes" id="UP000015520">
    <property type="component" value="Unassembled WGS sequence"/>
</dbReference>
<sequence>MSLSIILIVGIVLSIIFHFIGVYAGAKKTVWLVIVLMWAASINIAMSEIKPAGYKAINEMKGKFSDTDKLIDEAGEKISVYELILIKKSYNKNDPKR</sequence>
<name>T0JEN5_9BACT</name>
<dbReference type="STRING" id="1172190.M947_05560"/>
<organism evidence="2 3">
    <name type="scientific">Sulfurimonas hongkongensis</name>
    <dbReference type="NCBI Taxonomy" id="1172190"/>
    <lineage>
        <taxon>Bacteria</taxon>
        <taxon>Pseudomonadati</taxon>
        <taxon>Campylobacterota</taxon>
        <taxon>Epsilonproteobacteria</taxon>
        <taxon>Campylobacterales</taxon>
        <taxon>Sulfurimonadaceae</taxon>
        <taxon>Sulfurimonas</taxon>
    </lineage>
</organism>